<evidence type="ECO:0000313" key="1">
    <source>
        <dbReference type="EMBL" id="VDK55742.1"/>
    </source>
</evidence>
<dbReference type="EMBL" id="UYRV01008593">
    <property type="protein sequence ID" value="VDK55742.1"/>
    <property type="molecule type" value="Genomic_DNA"/>
</dbReference>
<sequence length="268" mass="31087">MEKSDYDAMAKNIEEETFQRTRMNTALGSQGTWSRREDFQEFDSINLEDNRTSRKMSENCRDNYKTIKSDNTKKETTLLCAKLGIVLIYIPHYDIMSVEHVKSLANGHHEAVDQIIEESNQFFAKSALLSLKHPHNAKSMLDELDKLYSKDHLRIVGSSVVFRYQMDKNASGEHTQAKLIFPNIDVIEYLASETNPHIPLLDFSKFENPDQEPQLKFDFNTRSTIVDETKTFIYLGKCRCELDLSIVDRIADLFEPRPFFDLPSCRRS</sequence>
<protein>
    <submittedName>
        <fullName evidence="1">Uncharacterized protein</fullName>
    </submittedName>
</protein>
<gene>
    <name evidence="1" type="ORF">CGOC_LOCUS3408</name>
</gene>
<accession>A0A3P6QZ25</accession>
<reference evidence="1 2" key="1">
    <citation type="submission" date="2018-11" db="EMBL/GenBank/DDBJ databases">
        <authorList>
            <consortium name="Pathogen Informatics"/>
        </authorList>
    </citation>
    <scope>NUCLEOTIDE SEQUENCE [LARGE SCALE GENOMIC DNA]</scope>
</reference>
<name>A0A3P6QZ25_CYLGO</name>
<keyword evidence="2" id="KW-1185">Reference proteome</keyword>
<feature type="non-terminal residue" evidence="1">
    <location>
        <position position="268"/>
    </location>
</feature>
<organism evidence="1 2">
    <name type="scientific">Cylicostephanus goldi</name>
    <name type="common">Nematode worm</name>
    <dbReference type="NCBI Taxonomy" id="71465"/>
    <lineage>
        <taxon>Eukaryota</taxon>
        <taxon>Metazoa</taxon>
        <taxon>Ecdysozoa</taxon>
        <taxon>Nematoda</taxon>
        <taxon>Chromadorea</taxon>
        <taxon>Rhabditida</taxon>
        <taxon>Rhabditina</taxon>
        <taxon>Rhabditomorpha</taxon>
        <taxon>Strongyloidea</taxon>
        <taxon>Strongylidae</taxon>
        <taxon>Cylicostephanus</taxon>
    </lineage>
</organism>
<dbReference type="Proteomes" id="UP000271889">
    <property type="component" value="Unassembled WGS sequence"/>
</dbReference>
<dbReference type="AlphaFoldDB" id="A0A3P6QZ25"/>
<evidence type="ECO:0000313" key="2">
    <source>
        <dbReference type="Proteomes" id="UP000271889"/>
    </source>
</evidence>
<proteinExistence type="predicted"/>
<dbReference type="OrthoDB" id="18982at2759"/>